<sequence length="64" mass="6991">MLLQSERDRQRDAARLANPDAKREMVQKLESEVAVGGASKVAPKTVQGRMILAQGNERRATAGE</sequence>
<accession>A0A841QCJ2</accession>
<dbReference type="EMBL" id="JACHIE010000002">
    <property type="protein sequence ID" value="MBB6456115.1"/>
    <property type="molecule type" value="Genomic_DNA"/>
</dbReference>
<proteinExistence type="predicted"/>
<evidence type="ECO:0000256" key="1">
    <source>
        <dbReference type="SAM" id="MobiDB-lite"/>
    </source>
</evidence>
<reference evidence="2 3" key="1">
    <citation type="submission" date="2020-08" db="EMBL/GenBank/DDBJ databases">
        <title>Genomic Encyclopedia of Type Strains, Phase IV (KMG-IV): sequencing the most valuable type-strain genomes for metagenomic binning, comparative biology and taxonomic classification.</title>
        <authorList>
            <person name="Goeker M."/>
        </authorList>
    </citation>
    <scope>NUCLEOTIDE SEQUENCE [LARGE SCALE GENOMIC DNA]</scope>
    <source>
        <strain evidence="2 3">DSM 4491</strain>
    </source>
</reference>
<organism evidence="2 3">
    <name type="scientific">Acetobacter lovaniensis</name>
    <dbReference type="NCBI Taxonomy" id="104100"/>
    <lineage>
        <taxon>Bacteria</taxon>
        <taxon>Pseudomonadati</taxon>
        <taxon>Pseudomonadota</taxon>
        <taxon>Alphaproteobacteria</taxon>
        <taxon>Acetobacterales</taxon>
        <taxon>Acetobacteraceae</taxon>
        <taxon>Acetobacter</taxon>
    </lineage>
</organism>
<protein>
    <submittedName>
        <fullName evidence="2">Uncharacterized protein</fullName>
    </submittedName>
</protein>
<keyword evidence="3" id="KW-1185">Reference proteome</keyword>
<dbReference type="AlphaFoldDB" id="A0A841QCJ2"/>
<dbReference type="Proteomes" id="UP000578000">
    <property type="component" value="Unassembled WGS sequence"/>
</dbReference>
<evidence type="ECO:0000313" key="2">
    <source>
        <dbReference type="EMBL" id="MBB6456115.1"/>
    </source>
</evidence>
<evidence type="ECO:0000313" key="3">
    <source>
        <dbReference type="Proteomes" id="UP000578000"/>
    </source>
</evidence>
<gene>
    <name evidence="2" type="ORF">HNR55_000682</name>
</gene>
<comment type="caution">
    <text evidence="2">The sequence shown here is derived from an EMBL/GenBank/DDBJ whole genome shotgun (WGS) entry which is preliminary data.</text>
</comment>
<feature type="region of interest" description="Disordered" evidence="1">
    <location>
        <begin position="1"/>
        <end position="23"/>
    </location>
</feature>
<name>A0A841QCJ2_9PROT</name>
<dbReference type="RefSeq" id="WP_166111338.1">
    <property type="nucleotide sequence ID" value="NZ_BAABDB010000005.1"/>
</dbReference>